<keyword evidence="6 8" id="KW-0234">DNA repair</keyword>
<dbReference type="Proteomes" id="UP001228376">
    <property type="component" value="Unassembled WGS sequence"/>
</dbReference>
<dbReference type="InterPro" id="IPR036388">
    <property type="entry name" value="WH-like_DNA-bd_sf"/>
</dbReference>
<dbReference type="PANTHER" id="PTHR10815:SF13">
    <property type="entry name" value="METHYLATED-DNA--PROTEIN-CYSTEINE METHYLTRANSFERASE"/>
    <property type="match status" value="1"/>
</dbReference>
<evidence type="ECO:0000256" key="4">
    <source>
        <dbReference type="ARBA" id="ARBA00022679"/>
    </source>
</evidence>
<name>A0ABU5CJ09_9BACI</name>
<keyword evidence="3 8" id="KW-0489">Methyltransferase</keyword>
<dbReference type="PANTHER" id="PTHR10815">
    <property type="entry name" value="METHYLATED-DNA--PROTEIN-CYSTEINE METHYLTRANSFERASE"/>
    <property type="match status" value="1"/>
</dbReference>
<evidence type="ECO:0000256" key="5">
    <source>
        <dbReference type="ARBA" id="ARBA00022763"/>
    </source>
</evidence>
<dbReference type="RefSeq" id="WP_306066367.1">
    <property type="nucleotide sequence ID" value="NZ_JAROCA020000001.1"/>
</dbReference>
<evidence type="ECO:0000256" key="3">
    <source>
        <dbReference type="ARBA" id="ARBA00022603"/>
    </source>
</evidence>
<dbReference type="Gene3D" id="1.10.10.10">
    <property type="entry name" value="Winged helix-like DNA-binding domain superfamily/Winged helix DNA-binding domain"/>
    <property type="match status" value="1"/>
</dbReference>
<dbReference type="Pfam" id="PF01035">
    <property type="entry name" value="DNA_binding_1"/>
    <property type="match status" value="1"/>
</dbReference>
<dbReference type="SUPFAM" id="SSF53155">
    <property type="entry name" value="Methylated DNA-protein cysteine methyltransferase domain"/>
    <property type="match status" value="1"/>
</dbReference>
<comment type="miscellaneous">
    <text evidence="8">This enzyme catalyzes only one turnover and therefore is not strictly catalytic. According to one definition, an enzyme is a biocatalyst that acts repeatedly and over many reaction cycles.</text>
</comment>
<comment type="subcellular location">
    <subcellularLocation>
        <location evidence="8">Cytoplasm</location>
    </subcellularLocation>
</comment>
<feature type="active site" description="Nucleophile; methyl group acceptor" evidence="8">
    <location>
        <position position="142"/>
    </location>
</feature>
<organism evidence="11 12">
    <name type="scientific">Tigheibacillus jepli</name>
    <dbReference type="NCBI Taxonomy" id="3035914"/>
    <lineage>
        <taxon>Bacteria</taxon>
        <taxon>Bacillati</taxon>
        <taxon>Bacillota</taxon>
        <taxon>Bacilli</taxon>
        <taxon>Bacillales</taxon>
        <taxon>Bacillaceae</taxon>
        <taxon>Tigheibacillus</taxon>
    </lineage>
</organism>
<dbReference type="Gene3D" id="3.30.160.70">
    <property type="entry name" value="Methylated DNA-protein cysteine methyltransferase domain"/>
    <property type="match status" value="1"/>
</dbReference>
<evidence type="ECO:0000259" key="9">
    <source>
        <dbReference type="Pfam" id="PF01035"/>
    </source>
</evidence>
<proteinExistence type="inferred from homology"/>
<dbReference type="HAMAP" id="MF_00772">
    <property type="entry name" value="OGT"/>
    <property type="match status" value="1"/>
</dbReference>
<evidence type="ECO:0000259" key="10">
    <source>
        <dbReference type="Pfam" id="PF02870"/>
    </source>
</evidence>
<evidence type="ECO:0000313" key="12">
    <source>
        <dbReference type="Proteomes" id="UP001228376"/>
    </source>
</evidence>
<dbReference type="EMBL" id="JAROCA020000001">
    <property type="protein sequence ID" value="MDY0406339.1"/>
    <property type="molecule type" value="Genomic_DNA"/>
</dbReference>
<feature type="domain" description="Methylguanine DNA methyltransferase ribonuclease-like" evidence="10">
    <location>
        <begin position="7"/>
        <end position="85"/>
    </location>
</feature>
<dbReference type="SUPFAM" id="SSF46767">
    <property type="entry name" value="Methylated DNA-protein cysteine methyltransferase, C-terminal domain"/>
    <property type="match status" value="1"/>
</dbReference>
<comment type="catalytic activity">
    <reaction evidence="7 8">
        <text>a 6-O-methyl-2'-deoxyguanosine in DNA + L-cysteinyl-[protein] = S-methyl-L-cysteinyl-[protein] + a 2'-deoxyguanosine in DNA</text>
        <dbReference type="Rhea" id="RHEA:24000"/>
        <dbReference type="Rhea" id="RHEA-COMP:10131"/>
        <dbReference type="Rhea" id="RHEA-COMP:10132"/>
        <dbReference type="Rhea" id="RHEA-COMP:11367"/>
        <dbReference type="Rhea" id="RHEA-COMP:11368"/>
        <dbReference type="ChEBI" id="CHEBI:29950"/>
        <dbReference type="ChEBI" id="CHEBI:82612"/>
        <dbReference type="ChEBI" id="CHEBI:85445"/>
        <dbReference type="ChEBI" id="CHEBI:85448"/>
        <dbReference type="EC" id="2.1.1.63"/>
    </reaction>
</comment>
<evidence type="ECO:0000313" key="11">
    <source>
        <dbReference type="EMBL" id="MDY0406339.1"/>
    </source>
</evidence>
<dbReference type="EC" id="2.1.1.63" evidence="8"/>
<evidence type="ECO:0000256" key="7">
    <source>
        <dbReference type="ARBA" id="ARBA00049348"/>
    </source>
</evidence>
<feature type="domain" description="Methylated-DNA-[protein]-cysteine S-methyltransferase DNA binding" evidence="9">
    <location>
        <begin position="90"/>
        <end position="169"/>
    </location>
</feature>
<dbReference type="PROSITE" id="PS00374">
    <property type="entry name" value="MGMT"/>
    <property type="match status" value="1"/>
</dbReference>
<comment type="function">
    <text evidence="8">Involved in the cellular defense against the biological effects of O6-methylguanine (O6-MeG) and O4-methylthymine (O4-MeT) in DNA. Repairs the methylated nucleobase in DNA by stoichiometrically transferring the methyl group to a cysteine residue in the enzyme. This is a suicide reaction: the enzyme is irreversibly inactivated.</text>
</comment>
<comment type="caution">
    <text evidence="11">The sequence shown here is derived from an EMBL/GenBank/DDBJ whole genome shotgun (WGS) entry which is preliminary data.</text>
</comment>
<dbReference type="InterPro" id="IPR008332">
    <property type="entry name" value="MethylG_MeTrfase_N"/>
</dbReference>
<keyword evidence="5 8" id="KW-0227">DNA damage</keyword>
<evidence type="ECO:0000256" key="1">
    <source>
        <dbReference type="ARBA" id="ARBA00001286"/>
    </source>
</evidence>
<gene>
    <name evidence="11" type="ORF">P5G51_013935</name>
</gene>
<protein>
    <recommendedName>
        <fullName evidence="8">Methylated-DNA--protein-cysteine methyltransferase</fullName>
        <ecNumber evidence="8">2.1.1.63</ecNumber>
    </recommendedName>
    <alternativeName>
        <fullName evidence="8">6-O-methylguanine-DNA methyltransferase</fullName>
        <shortName evidence="8">MGMT</shortName>
    </alternativeName>
    <alternativeName>
        <fullName evidence="8">O-6-methylguanine-DNA-alkyltransferase</fullName>
    </alternativeName>
</protein>
<keyword evidence="12" id="KW-1185">Reference proteome</keyword>
<comment type="similarity">
    <text evidence="8">Belongs to the MGMT family.</text>
</comment>
<dbReference type="GO" id="GO:0032259">
    <property type="term" value="P:methylation"/>
    <property type="evidence" value="ECO:0007669"/>
    <property type="project" value="UniProtKB-KW"/>
</dbReference>
<dbReference type="InterPro" id="IPR001497">
    <property type="entry name" value="MethylDNA_cys_MeTrfase_AS"/>
</dbReference>
<evidence type="ECO:0000256" key="2">
    <source>
        <dbReference type="ARBA" id="ARBA00022490"/>
    </source>
</evidence>
<keyword evidence="4 8" id="KW-0808">Transferase</keyword>
<dbReference type="NCBIfam" id="TIGR00589">
    <property type="entry name" value="ogt"/>
    <property type="match status" value="1"/>
</dbReference>
<keyword evidence="2 8" id="KW-0963">Cytoplasm</keyword>
<dbReference type="InterPro" id="IPR014048">
    <property type="entry name" value="MethylDNA_cys_MeTrfase_DNA-bd"/>
</dbReference>
<evidence type="ECO:0000256" key="8">
    <source>
        <dbReference type="HAMAP-Rule" id="MF_00772"/>
    </source>
</evidence>
<reference evidence="11 12" key="1">
    <citation type="submission" date="2023-10" db="EMBL/GenBank/DDBJ databases">
        <title>179-bfca-hs.</title>
        <authorList>
            <person name="Miliotis G."/>
            <person name="Sengupta P."/>
            <person name="Hameed A."/>
            <person name="Chuvochina M."/>
            <person name="Mcdonagh F."/>
            <person name="Simpson A.C."/>
            <person name="Singh N.K."/>
            <person name="Rekha P.D."/>
            <person name="Raman K."/>
            <person name="Hugenholtz P."/>
            <person name="Venkateswaran K."/>
        </authorList>
    </citation>
    <scope>NUCLEOTIDE SEQUENCE [LARGE SCALE GENOMIC DNA]</scope>
    <source>
        <strain evidence="11 12">179-BFC-A-HS</strain>
    </source>
</reference>
<sequence length="175" mass="19700">MAENVLHYDQFDTPVGKLLLVSDGENLLRIDYMTEDKLEEIEKWAHKFWENVQLQPTSDSVLAVGKRELTAYFKKGKKTFDIPFSFQGTDFQKLVWQALYDEVAYGQTKTYKDLAIAVGKPKAVRAVGGAVNKNPLSIIVPCHRIVGSNGKLVGYNGGLDRKKYLLDLELGTLFV</sequence>
<evidence type="ECO:0000256" key="6">
    <source>
        <dbReference type="ARBA" id="ARBA00023204"/>
    </source>
</evidence>
<dbReference type="Pfam" id="PF02870">
    <property type="entry name" value="Methyltransf_1N"/>
    <property type="match status" value="1"/>
</dbReference>
<dbReference type="InterPro" id="IPR023546">
    <property type="entry name" value="MGMT"/>
</dbReference>
<dbReference type="InterPro" id="IPR036631">
    <property type="entry name" value="MGMT_N_sf"/>
</dbReference>
<accession>A0ABU5CJ09</accession>
<dbReference type="InterPro" id="IPR036217">
    <property type="entry name" value="MethylDNA_cys_MeTrfase_DNAb"/>
</dbReference>
<dbReference type="GO" id="GO:0003908">
    <property type="term" value="F:methylated-DNA-[protein]-cysteine S-methyltransferase activity"/>
    <property type="evidence" value="ECO:0007669"/>
    <property type="project" value="UniProtKB-EC"/>
</dbReference>
<dbReference type="CDD" id="cd06445">
    <property type="entry name" value="ATase"/>
    <property type="match status" value="1"/>
</dbReference>
<comment type="catalytic activity">
    <reaction evidence="1 8">
        <text>a 4-O-methyl-thymidine in DNA + L-cysteinyl-[protein] = a thymidine in DNA + S-methyl-L-cysteinyl-[protein]</text>
        <dbReference type="Rhea" id="RHEA:53428"/>
        <dbReference type="Rhea" id="RHEA-COMP:10131"/>
        <dbReference type="Rhea" id="RHEA-COMP:10132"/>
        <dbReference type="Rhea" id="RHEA-COMP:13555"/>
        <dbReference type="Rhea" id="RHEA-COMP:13556"/>
        <dbReference type="ChEBI" id="CHEBI:29950"/>
        <dbReference type="ChEBI" id="CHEBI:82612"/>
        <dbReference type="ChEBI" id="CHEBI:137386"/>
        <dbReference type="ChEBI" id="CHEBI:137387"/>
        <dbReference type="EC" id="2.1.1.63"/>
    </reaction>
</comment>